<evidence type="ECO:0000313" key="4">
    <source>
        <dbReference type="EMBL" id="ODQ81176.1"/>
    </source>
</evidence>
<dbReference type="RefSeq" id="XP_018986504.1">
    <property type="nucleotide sequence ID" value="XM_019128314.1"/>
</dbReference>
<dbReference type="GO" id="GO:0050664">
    <property type="term" value="F:oxidoreductase activity, acting on NAD(P)H, oxygen as acceptor"/>
    <property type="evidence" value="ECO:0007669"/>
    <property type="project" value="TreeGrafter"/>
</dbReference>
<dbReference type="GO" id="GO:0050085">
    <property type="term" value="F:mannitol 2-dehydrogenase (NADP+) activity"/>
    <property type="evidence" value="ECO:0007669"/>
    <property type="project" value="UniProtKB-ARBA"/>
</dbReference>
<dbReference type="EMBL" id="KV454428">
    <property type="protein sequence ID" value="ODQ81176.1"/>
    <property type="molecule type" value="Genomic_DNA"/>
</dbReference>
<comment type="similarity">
    <text evidence="1">Belongs to the short-chain dehydrogenases/reductases (SDR) family.</text>
</comment>
<organism evidence="4 5">
    <name type="scientific">Babjeviella inositovora NRRL Y-12698</name>
    <dbReference type="NCBI Taxonomy" id="984486"/>
    <lineage>
        <taxon>Eukaryota</taxon>
        <taxon>Fungi</taxon>
        <taxon>Dikarya</taxon>
        <taxon>Ascomycota</taxon>
        <taxon>Saccharomycotina</taxon>
        <taxon>Pichiomycetes</taxon>
        <taxon>Serinales incertae sedis</taxon>
        <taxon>Babjeviella</taxon>
    </lineage>
</organism>
<dbReference type="GO" id="GO:0005975">
    <property type="term" value="P:carbohydrate metabolic process"/>
    <property type="evidence" value="ECO:0007669"/>
    <property type="project" value="UniProtKB-ARBA"/>
</dbReference>
<sequence length="283" mass="30138">MPEITSHINKDLGPLPRPDPRLPEHVLELFSLKGKVASITGSSLGIGYSVAEAYAQAGADVAIWYNTSPADDKAAELAAKYGVKCIAYKCAIGDATDVANTIKQQVEDFGTIDIFVANAGVPWRSGPLVELAGGEGSDAAWHRLVNIDLDGVYYCAKNIGKIFQKQGSGSFIITASMSGHVVNVPQKQSAYNAVKAACLHLGKSLAVEWSHFARVNTISPGYIVTPIAKNIPQERIDSWLPLIPMGRRGLPQELVGAYLYLASDASTYTTGTDIIVDGGYCAP</sequence>
<evidence type="ECO:0000313" key="5">
    <source>
        <dbReference type="Proteomes" id="UP000094336"/>
    </source>
</evidence>
<keyword evidence="3" id="KW-0560">Oxidoreductase</keyword>
<dbReference type="OrthoDB" id="1888931at2759"/>
<evidence type="ECO:0000256" key="1">
    <source>
        <dbReference type="ARBA" id="ARBA00006484"/>
    </source>
</evidence>
<dbReference type="InterPro" id="IPR036291">
    <property type="entry name" value="NAD(P)-bd_dom_sf"/>
</dbReference>
<dbReference type="InterPro" id="IPR002347">
    <property type="entry name" value="SDR_fam"/>
</dbReference>
<dbReference type="Proteomes" id="UP000094336">
    <property type="component" value="Unassembled WGS sequence"/>
</dbReference>
<name>A0A1E3QU06_9ASCO</name>
<protein>
    <recommendedName>
        <fullName evidence="6">Sorbose reductase SOU1</fullName>
    </recommendedName>
</protein>
<dbReference type="Gene3D" id="3.40.50.720">
    <property type="entry name" value="NAD(P)-binding Rossmann-like Domain"/>
    <property type="match status" value="1"/>
</dbReference>
<dbReference type="PANTHER" id="PTHR43008">
    <property type="entry name" value="BENZIL REDUCTASE"/>
    <property type="match status" value="1"/>
</dbReference>
<proteinExistence type="inferred from homology"/>
<dbReference type="PRINTS" id="PR00081">
    <property type="entry name" value="GDHRDH"/>
</dbReference>
<dbReference type="AlphaFoldDB" id="A0A1E3QU06"/>
<evidence type="ECO:0000256" key="2">
    <source>
        <dbReference type="ARBA" id="ARBA00022857"/>
    </source>
</evidence>
<dbReference type="FunFam" id="3.40.50.720:FF:000090">
    <property type="entry name" value="NADP-dependent mannitol dehydrogenase"/>
    <property type="match status" value="1"/>
</dbReference>
<gene>
    <name evidence="4" type="ORF">BABINDRAFT_160569</name>
</gene>
<evidence type="ECO:0008006" key="6">
    <source>
        <dbReference type="Google" id="ProtNLM"/>
    </source>
</evidence>
<dbReference type="PANTHER" id="PTHR43008:SF13">
    <property type="entry name" value="L-XYLULOSE REDUCTASE-RELATED"/>
    <property type="match status" value="1"/>
</dbReference>
<evidence type="ECO:0000256" key="3">
    <source>
        <dbReference type="ARBA" id="ARBA00023002"/>
    </source>
</evidence>
<dbReference type="GO" id="GO:0044281">
    <property type="term" value="P:small molecule metabolic process"/>
    <property type="evidence" value="ECO:0007669"/>
    <property type="project" value="UniProtKB-ARBA"/>
</dbReference>
<dbReference type="STRING" id="984486.A0A1E3QU06"/>
<reference evidence="5" key="1">
    <citation type="submission" date="2016-05" db="EMBL/GenBank/DDBJ databases">
        <title>Comparative genomics of biotechnologically important yeasts.</title>
        <authorList>
            <consortium name="DOE Joint Genome Institute"/>
            <person name="Riley R."/>
            <person name="Haridas S."/>
            <person name="Wolfe K.H."/>
            <person name="Lopes M.R."/>
            <person name="Hittinger C.T."/>
            <person name="Goker M."/>
            <person name="Salamov A."/>
            <person name="Wisecaver J."/>
            <person name="Long T.M."/>
            <person name="Aerts A.L."/>
            <person name="Barry K."/>
            <person name="Choi C."/>
            <person name="Clum A."/>
            <person name="Coughlan A.Y."/>
            <person name="Deshpande S."/>
            <person name="Douglass A.P."/>
            <person name="Hanson S.J."/>
            <person name="Klenk H.-P."/>
            <person name="Labutti K."/>
            <person name="Lapidus A."/>
            <person name="Lindquist E."/>
            <person name="Lipzen A."/>
            <person name="Meier-Kolthoff J.P."/>
            <person name="Ohm R.A."/>
            <person name="Otillar R.P."/>
            <person name="Pangilinan J."/>
            <person name="Peng Y."/>
            <person name="Rokas A."/>
            <person name="Rosa C.A."/>
            <person name="Scheuner C."/>
            <person name="Sibirny A.A."/>
            <person name="Slot J.C."/>
            <person name="Stielow J.B."/>
            <person name="Sun H."/>
            <person name="Kurtzman C.P."/>
            <person name="Blackwell M."/>
            <person name="Grigoriev I.V."/>
            <person name="Jeffries T.W."/>
        </authorList>
    </citation>
    <scope>NUCLEOTIDE SEQUENCE [LARGE SCALE GENOMIC DNA]</scope>
    <source>
        <strain evidence="5">NRRL Y-12698</strain>
    </source>
</reference>
<accession>A0A1E3QU06</accession>
<dbReference type="GeneID" id="30146167"/>
<keyword evidence="5" id="KW-1185">Reference proteome</keyword>
<dbReference type="SUPFAM" id="SSF51735">
    <property type="entry name" value="NAD(P)-binding Rossmann-fold domains"/>
    <property type="match status" value="1"/>
</dbReference>
<dbReference type="Pfam" id="PF13561">
    <property type="entry name" value="adh_short_C2"/>
    <property type="match status" value="1"/>
</dbReference>
<dbReference type="PRINTS" id="PR00080">
    <property type="entry name" value="SDRFAMILY"/>
</dbReference>
<keyword evidence="2" id="KW-0521">NADP</keyword>
<dbReference type="CDD" id="cd05352">
    <property type="entry name" value="MDH-like_SDR_c"/>
    <property type="match status" value="1"/>
</dbReference>